<keyword evidence="3 5" id="KW-0371">Homeobox</keyword>
<dbReference type="CDD" id="cd00086">
    <property type="entry name" value="homeodomain"/>
    <property type="match status" value="1"/>
</dbReference>
<dbReference type="SUPFAM" id="SSF46689">
    <property type="entry name" value="Homeodomain-like"/>
    <property type="match status" value="1"/>
</dbReference>
<evidence type="ECO:0000256" key="3">
    <source>
        <dbReference type="ARBA" id="ARBA00023155"/>
    </source>
</evidence>
<evidence type="ECO:0000256" key="4">
    <source>
        <dbReference type="ARBA" id="ARBA00023242"/>
    </source>
</evidence>
<feature type="region of interest" description="Disordered" evidence="7">
    <location>
        <begin position="1"/>
        <end position="31"/>
    </location>
</feature>
<organism evidence="9">
    <name type="scientific">Lichtheimia ramosa</name>
    <dbReference type="NCBI Taxonomy" id="688394"/>
    <lineage>
        <taxon>Eukaryota</taxon>
        <taxon>Fungi</taxon>
        <taxon>Fungi incertae sedis</taxon>
        <taxon>Mucoromycota</taxon>
        <taxon>Mucoromycotina</taxon>
        <taxon>Mucoromycetes</taxon>
        <taxon>Mucorales</taxon>
        <taxon>Lichtheimiaceae</taxon>
        <taxon>Lichtheimia</taxon>
    </lineage>
</organism>
<feature type="domain" description="Homeobox" evidence="8">
    <location>
        <begin position="26"/>
        <end position="86"/>
    </location>
</feature>
<sequence>MTFSMSDNEASVSSDSSTMSSTAASEEGYIRRRRYTEQEIEVLMQSFRQNPKPSRAVKERLADQLGTTYKRINIWFQNQRARVKRERRDHEEQQKSASN</sequence>
<dbReference type="InterPro" id="IPR051000">
    <property type="entry name" value="Homeobox_DNA-bind_prot"/>
</dbReference>
<dbReference type="AlphaFoldDB" id="A0A077WL12"/>
<evidence type="ECO:0000256" key="6">
    <source>
        <dbReference type="RuleBase" id="RU000682"/>
    </source>
</evidence>
<feature type="compositionally biased region" description="Basic and acidic residues" evidence="7">
    <location>
        <begin position="86"/>
        <end position="99"/>
    </location>
</feature>
<proteinExistence type="predicted"/>
<evidence type="ECO:0000256" key="7">
    <source>
        <dbReference type="SAM" id="MobiDB-lite"/>
    </source>
</evidence>
<keyword evidence="2 5" id="KW-0238">DNA-binding</keyword>
<feature type="DNA-binding region" description="Homeobox" evidence="5">
    <location>
        <begin position="28"/>
        <end position="87"/>
    </location>
</feature>
<dbReference type="OrthoDB" id="6159439at2759"/>
<name>A0A077WL12_9FUNG</name>
<dbReference type="Gene3D" id="1.10.10.60">
    <property type="entry name" value="Homeodomain-like"/>
    <property type="match status" value="1"/>
</dbReference>
<dbReference type="SMART" id="SM00389">
    <property type="entry name" value="HOX"/>
    <property type="match status" value="1"/>
</dbReference>
<reference evidence="9" key="1">
    <citation type="journal article" date="2014" name="Genome Announc.">
        <title>De novo whole-genome sequence and genome annotation of Lichtheimia ramosa.</title>
        <authorList>
            <person name="Linde J."/>
            <person name="Schwartze V."/>
            <person name="Binder U."/>
            <person name="Lass-Florl C."/>
            <person name="Voigt K."/>
            <person name="Horn F."/>
        </authorList>
    </citation>
    <scope>NUCLEOTIDE SEQUENCE</scope>
    <source>
        <strain evidence="9">JMRC FSU:6197</strain>
    </source>
</reference>
<dbReference type="Pfam" id="PF00046">
    <property type="entry name" value="Homeodomain"/>
    <property type="match status" value="1"/>
</dbReference>
<gene>
    <name evidence="9" type="ORF">LRAMOSA02024</name>
</gene>
<dbReference type="EMBL" id="LK023324">
    <property type="protein sequence ID" value="CDS08075.1"/>
    <property type="molecule type" value="Genomic_DNA"/>
</dbReference>
<dbReference type="GO" id="GO:0000978">
    <property type="term" value="F:RNA polymerase II cis-regulatory region sequence-specific DNA binding"/>
    <property type="evidence" value="ECO:0007669"/>
    <property type="project" value="TreeGrafter"/>
</dbReference>
<dbReference type="GO" id="GO:0006357">
    <property type="term" value="P:regulation of transcription by RNA polymerase II"/>
    <property type="evidence" value="ECO:0007669"/>
    <property type="project" value="TreeGrafter"/>
</dbReference>
<evidence type="ECO:0000256" key="2">
    <source>
        <dbReference type="ARBA" id="ARBA00023125"/>
    </source>
</evidence>
<dbReference type="PROSITE" id="PS50071">
    <property type="entry name" value="HOMEOBOX_2"/>
    <property type="match status" value="1"/>
</dbReference>
<feature type="region of interest" description="Disordered" evidence="7">
    <location>
        <begin position="80"/>
        <end position="99"/>
    </location>
</feature>
<evidence type="ECO:0000259" key="8">
    <source>
        <dbReference type="PROSITE" id="PS50071"/>
    </source>
</evidence>
<feature type="compositionally biased region" description="Low complexity" evidence="7">
    <location>
        <begin position="1"/>
        <end position="27"/>
    </location>
</feature>
<dbReference type="GO" id="GO:0005634">
    <property type="term" value="C:nucleus"/>
    <property type="evidence" value="ECO:0007669"/>
    <property type="project" value="UniProtKB-SubCell"/>
</dbReference>
<protein>
    <recommendedName>
        <fullName evidence="8">Homeobox domain-containing protein</fullName>
    </recommendedName>
</protein>
<evidence type="ECO:0000256" key="1">
    <source>
        <dbReference type="ARBA" id="ARBA00004123"/>
    </source>
</evidence>
<comment type="subcellular location">
    <subcellularLocation>
        <location evidence="1 5 6">Nucleus</location>
    </subcellularLocation>
</comment>
<evidence type="ECO:0000313" key="9">
    <source>
        <dbReference type="EMBL" id="CDS08075.1"/>
    </source>
</evidence>
<evidence type="ECO:0000256" key="5">
    <source>
        <dbReference type="PROSITE-ProRule" id="PRU00108"/>
    </source>
</evidence>
<accession>A0A077WL12</accession>
<dbReference type="InterPro" id="IPR009057">
    <property type="entry name" value="Homeodomain-like_sf"/>
</dbReference>
<keyword evidence="4 5" id="KW-0539">Nucleus</keyword>
<dbReference type="InterPro" id="IPR001356">
    <property type="entry name" value="HD"/>
</dbReference>
<dbReference type="GO" id="GO:0030154">
    <property type="term" value="P:cell differentiation"/>
    <property type="evidence" value="ECO:0007669"/>
    <property type="project" value="TreeGrafter"/>
</dbReference>
<dbReference type="PANTHER" id="PTHR24324:SF5">
    <property type="entry name" value="HEMATOPOIETICALLY-EXPRESSED HOMEOBOX PROTEIN HHEX"/>
    <property type="match status" value="1"/>
</dbReference>
<dbReference type="PANTHER" id="PTHR24324">
    <property type="entry name" value="HOMEOBOX PROTEIN HHEX"/>
    <property type="match status" value="1"/>
</dbReference>